<feature type="domain" description="Exocyst complex subunit Exo70 C-terminal" evidence="7">
    <location>
        <begin position="423"/>
        <end position="783"/>
    </location>
</feature>
<reference evidence="8 9" key="1">
    <citation type="submission" date="2024-09" db="EMBL/GenBank/DDBJ databases">
        <title>A chromosome-level genome assembly of Gray's grenadier anchovy, Coilia grayii.</title>
        <authorList>
            <person name="Fu Z."/>
        </authorList>
    </citation>
    <scope>NUCLEOTIDE SEQUENCE [LARGE SCALE GENOMIC DNA]</scope>
    <source>
        <strain evidence="8">G4</strain>
        <tissue evidence="8">Muscle</tissue>
    </source>
</reference>
<keyword evidence="2 5" id="KW-0813">Transport</keyword>
<dbReference type="InterPro" id="IPR004140">
    <property type="entry name" value="Exo70"/>
</dbReference>
<evidence type="ECO:0000256" key="4">
    <source>
        <dbReference type="ARBA" id="ARBA00026169"/>
    </source>
</evidence>
<keyword evidence="5" id="KW-0653">Protein transport</keyword>
<comment type="caution">
    <text evidence="8">The sequence shown here is derived from an EMBL/GenBank/DDBJ whole genome shotgun (WGS) entry which is preliminary data.</text>
</comment>
<evidence type="ECO:0000256" key="1">
    <source>
        <dbReference type="ARBA" id="ARBA00006756"/>
    </source>
</evidence>
<dbReference type="InterPro" id="IPR046364">
    <property type="entry name" value="Exo70_C"/>
</dbReference>
<evidence type="ECO:0000256" key="6">
    <source>
        <dbReference type="SAM" id="MobiDB-lite"/>
    </source>
</evidence>
<gene>
    <name evidence="8" type="ORF">ACEWY4_002651</name>
</gene>
<proteinExistence type="inferred from homology"/>
<evidence type="ECO:0000256" key="3">
    <source>
        <dbReference type="ARBA" id="ARBA00022483"/>
    </source>
</evidence>
<sequence>MLGISHCHRITDRVAKYFVCQESIFMSVCGRLDSLKNKLEPMFEETKRLEQLKLNADLTLSELDPVINHYQVIRTTDWIIRQGPTGRLKDYLDCLDQIRTAAEYFENVIPEGPELKALRLKLNAAREQLQTEFSRLLLRCSNPVSPVDILNLIGPDKMLGAQKEDVGIPMPVLQDMASISTWLLEDHSIFEFLLEDIEEDSSLAPKVKSGKRLKTMSLERDTWGSPLKKRTGSWLSSKLKTRSLDRPSALGPLPRRKEDSHPRGLPDIIEEEIPLGAISSQSRLKTRSLDRMESPNTFKAPLPGSPFVRKTVSWMSNKMKTRSLDRHPGLEPVRGLFNIFSVYSSARSCHLNRSLKDFKDHLRKRSASSTSLCSSSLSSASSSFSSSSSSATRSCLKDSITRVFKRLGKEGWCDIDVESYSQCITVFSLLAEVEFSALTRVFPQTHWKRVFDPLVQKALDVVIEDGEYIMYTVHHAVNACHDYGALLSVLNAIQDLKAAQPDIRHVLEYTCSTTKDKLPNLIESMGTFAIQNLARYPGSIMDKQNKKREMPEDGTVHELTSNVVLFLSQLVKLKTTAELFASRASERGDCEAPDDDRKYLRPFISEVLEQLFLSLKNMADVYEDSALKAIFLFNNSNYIHNSVTKAQLREVWVDSTDAPQAVWEGRMEEQKQKYLQSWLKVTAYLSDDRMPSVQADSKPKEKERHMIKGKLKGFNDAIEDLLTAQEGWSIPDQAQREALCQAQVSVVGQAYRAFLQRYKNIKFTKHPQKYYKYTSEKVEEMIQRFFESLT</sequence>
<protein>
    <recommendedName>
        <fullName evidence="4 5">Exocyst complex component 7</fullName>
    </recommendedName>
    <alternativeName>
        <fullName evidence="5">Exocyst complex component Exo70</fullName>
    </alternativeName>
</protein>
<dbReference type="Pfam" id="PF03081">
    <property type="entry name" value="Exo70_C"/>
    <property type="match status" value="1"/>
</dbReference>
<dbReference type="AlphaFoldDB" id="A0ABD1KP08"/>
<evidence type="ECO:0000313" key="8">
    <source>
        <dbReference type="EMBL" id="KAL2100890.1"/>
    </source>
</evidence>
<evidence type="ECO:0000256" key="5">
    <source>
        <dbReference type="RuleBase" id="RU365026"/>
    </source>
</evidence>
<dbReference type="EMBL" id="JBHFQA010000003">
    <property type="protein sequence ID" value="KAL2100890.1"/>
    <property type="molecule type" value="Genomic_DNA"/>
</dbReference>
<dbReference type="GO" id="GO:0006887">
    <property type="term" value="P:exocytosis"/>
    <property type="evidence" value="ECO:0007669"/>
    <property type="project" value="UniProtKB-KW"/>
</dbReference>
<dbReference type="SUPFAM" id="SSF74788">
    <property type="entry name" value="Cullin repeat-like"/>
    <property type="match status" value="2"/>
</dbReference>
<feature type="compositionally biased region" description="Basic and acidic residues" evidence="6">
    <location>
        <begin position="255"/>
        <end position="264"/>
    </location>
</feature>
<comment type="function">
    <text evidence="5">Component of the exocyst complex involved in the docking of exocytic vesicles with fusion sites on the plasma membrane.</text>
</comment>
<dbReference type="PANTHER" id="PTHR12542">
    <property type="entry name" value="EXOCYST COMPLEX PROTEIN EXO70"/>
    <property type="match status" value="1"/>
</dbReference>
<dbReference type="PANTHER" id="PTHR12542:SF41">
    <property type="entry name" value="EXOCYST COMPLEX COMPONENT 7"/>
    <property type="match status" value="1"/>
</dbReference>
<evidence type="ECO:0000256" key="2">
    <source>
        <dbReference type="ARBA" id="ARBA00022448"/>
    </source>
</evidence>
<dbReference type="Gene3D" id="1.20.1280.170">
    <property type="entry name" value="Exocyst complex component Exo70"/>
    <property type="match status" value="2"/>
</dbReference>
<dbReference type="InterPro" id="IPR016159">
    <property type="entry name" value="Cullin_repeat-like_dom_sf"/>
</dbReference>
<keyword evidence="9" id="KW-1185">Reference proteome</keyword>
<comment type="similarity">
    <text evidence="1 5">Belongs to the EXO70 family.</text>
</comment>
<keyword evidence="3 5" id="KW-0268">Exocytosis</keyword>
<feature type="region of interest" description="Disordered" evidence="6">
    <location>
        <begin position="245"/>
        <end position="264"/>
    </location>
</feature>
<feature type="region of interest" description="Disordered" evidence="6">
    <location>
        <begin position="372"/>
        <end position="391"/>
    </location>
</feature>
<organism evidence="8 9">
    <name type="scientific">Coilia grayii</name>
    <name type="common">Gray's grenadier anchovy</name>
    <dbReference type="NCBI Taxonomy" id="363190"/>
    <lineage>
        <taxon>Eukaryota</taxon>
        <taxon>Metazoa</taxon>
        <taxon>Chordata</taxon>
        <taxon>Craniata</taxon>
        <taxon>Vertebrata</taxon>
        <taxon>Euteleostomi</taxon>
        <taxon>Actinopterygii</taxon>
        <taxon>Neopterygii</taxon>
        <taxon>Teleostei</taxon>
        <taxon>Clupei</taxon>
        <taxon>Clupeiformes</taxon>
        <taxon>Clupeoidei</taxon>
        <taxon>Engraulidae</taxon>
        <taxon>Coilinae</taxon>
        <taxon>Coilia</taxon>
    </lineage>
</organism>
<accession>A0ABD1KP08</accession>
<dbReference type="Proteomes" id="UP001591681">
    <property type="component" value="Unassembled WGS sequence"/>
</dbReference>
<evidence type="ECO:0000313" key="9">
    <source>
        <dbReference type="Proteomes" id="UP001591681"/>
    </source>
</evidence>
<name>A0ABD1KP08_9TELE</name>
<evidence type="ECO:0000259" key="7">
    <source>
        <dbReference type="Pfam" id="PF03081"/>
    </source>
</evidence>
<dbReference type="Pfam" id="PF20669">
    <property type="entry name" value="Exo70_N"/>
    <property type="match status" value="1"/>
</dbReference>
<dbReference type="GO" id="GO:0015031">
    <property type="term" value="P:protein transport"/>
    <property type="evidence" value="ECO:0007669"/>
    <property type="project" value="UniProtKB-KW"/>
</dbReference>